<evidence type="ECO:0000256" key="1">
    <source>
        <dbReference type="SAM" id="MobiDB-lite"/>
    </source>
</evidence>
<gene>
    <name evidence="2" type="ORF">CCUS01_08266</name>
</gene>
<dbReference type="Proteomes" id="UP001239213">
    <property type="component" value="Unassembled WGS sequence"/>
</dbReference>
<organism evidence="2 3">
    <name type="scientific">Colletotrichum cuscutae</name>
    <dbReference type="NCBI Taxonomy" id="1209917"/>
    <lineage>
        <taxon>Eukaryota</taxon>
        <taxon>Fungi</taxon>
        <taxon>Dikarya</taxon>
        <taxon>Ascomycota</taxon>
        <taxon>Pezizomycotina</taxon>
        <taxon>Sordariomycetes</taxon>
        <taxon>Hypocreomycetidae</taxon>
        <taxon>Glomerellales</taxon>
        <taxon>Glomerellaceae</taxon>
        <taxon>Colletotrichum</taxon>
        <taxon>Colletotrichum acutatum species complex</taxon>
    </lineage>
</organism>
<dbReference type="EMBL" id="MPDP01000267">
    <property type="protein sequence ID" value="KAK1463579.1"/>
    <property type="molecule type" value="Genomic_DNA"/>
</dbReference>
<feature type="compositionally biased region" description="Polar residues" evidence="1">
    <location>
        <begin position="191"/>
        <end position="205"/>
    </location>
</feature>
<protein>
    <submittedName>
        <fullName evidence="2">Uncharacterized protein</fullName>
    </submittedName>
</protein>
<reference evidence="2" key="1">
    <citation type="submission" date="2016-11" db="EMBL/GenBank/DDBJ databases">
        <title>The genome sequence of Colletotrichum cuscutae.</title>
        <authorList>
            <person name="Baroncelli R."/>
        </authorList>
    </citation>
    <scope>NUCLEOTIDE SEQUENCE</scope>
    <source>
        <strain evidence="2">IMI 304802</strain>
    </source>
</reference>
<evidence type="ECO:0000313" key="3">
    <source>
        <dbReference type="Proteomes" id="UP001239213"/>
    </source>
</evidence>
<keyword evidence="3" id="KW-1185">Reference proteome</keyword>
<evidence type="ECO:0000313" key="2">
    <source>
        <dbReference type="EMBL" id="KAK1463579.1"/>
    </source>
</evidence>
<sequence>MPPHVGTWVSYRTSAIALPGRRQQWNARKKQRTAAQGSMRTEYCLAQNISYPRYVPMMYMGTSETRENSKGEYPKQSSYLALPYPVKRNNSIEDRKEGRRARNPHLRPKVDCLVYFVPTSATYFWYGTSISVSMLSQSTCWTPFRYAPRFFPRIHNQSLYNSAISSRTQPNLLLYAPPRRHLQHRTPETPGRQQTSYEQPNQAMVDNTDGAGAARQKKNKRTTTTTMTITTTTTAHNDGLLESR</sequence>
<accession>A0AAI9XUM0</accession>
<feature type="region of interest" description="Disordered" evidence="1">
    <location>
        <begin position="181"/>
        <end position="224"/>
    </location>
</feature>
<dbReference type="AlphaFoldDB" id="A0AAI9XUM0"/>
<proteinExistence type="predicted"/>
<name>A0AAI9XUM0_9PEZI</name>
<comment type="caution">
    <text evidence="2">The sequence shown here is derived from an EMBL/GenBank/DDBJ whole genome shotgun (WGS) entry which is preliminary data.</text>
</comment>